<dbReference type="PROSITE" id="PS50943">
    <property type="entry name" value="HTH_CROC1"/>
    <property type="match status" value="2"/>
</dbReference>
<dbReference type="SUPFAM" id="SSF47413">
    <property type="entry name" value="lambda repressor-like DNA-binding domains"/>
    <property type="match status" value="2"/>
</dbReference>
<reference evidence="2 3" key="1">
    <citation type="submission" date="2016-10" db="EMBL/GenBank/DDBJ databases">
        <authorList>
            <person name="de Groot N.N."/>
        </authorList>
    </citation>
    <scope>NUCLEOTIDE SEQUENCE [LARGE SCALE GENOMIC DNA]</scope>
    <source>
        <strain evidence="2 3">AR40</strain>
    </source>
</reference>
<evidence type="ECO:0000259" key="1">
    <source>
        <dbReference type="PROSITE" id="PS50943"/>
    </source>
</evidence>
<dbReference type="Pfam" id="PF01381">
    <property type="entry name" value="HTH_3"/>
    <property type="match status" value="2"/>
</dbReference>
<sequence length="636" mass="73693">MSIVSENEMIRIIREKAGLSQEDFCDGICSKQALSCIENGKNGVSPITFEIFAQRANMNVKPFPCFADERDYDCYMDLHRADFLIDSWQFDSAYLELEKVENNNFSDNRFYYQKWLMLNCKILVLTEKYDYKNVSDLILEALRVTYPEYRQGTLKRKLLSSIEIELLSMLADAYIGMGENTQASELIEYLEEYLKKIKISVVALFMLSSYVGYLKEKLCLINNDYETLLDHSNRWYKNAVIHHRSIPIFRFASMNAIALYKTGSINEAITMFKEVLAVGSFINSVFVNQCLDYIKSYTDISLAEFDNIIYNQIGFTPKKFRTHYAARLKAGVYSTSDDKIIKFGGILRLLRNRRGLTASKVYTGLCSKSMYSKVENDKALPSVILAKALLERVGITENLFDFFGNDKEFKFLDLKERSASLSIFDEEKAKSIIEEMKSLDISEDKLVNQEIQLLSNIFAPDSKDKTEKFLSIIEETQKDFSFEELGRPLTNTEFAIVQHYIRGLFKTNNEDSIGQGIDICLRLIKYYESLNYDITQYRVNLPMLYMIVAPNLQKQGRAYELESICLKCKTELMQSHIYIKASIIYYWQIYKYTLQSDPALEKEIRSNCYALKLFIKNDIVFRGVRNKVTSIGIQLT</sequence>
<name>A0A1H9X671_BUTFI</name>
<organism evidence="2 3">
    <name type="scientific">Butyrivibrio fibrisolvens</name>
    <dbReference type="NCBI Taxonomy" id="831"/>
    <lineage>
        <taxon>Bacteria</taxon>
        <taxon>Bacillati</taxon>
        <taxon>Bacillota</taxon>
        <taxon>Clostridia</taxon>
        <taxon>Lachnospirales</taxon>
        <taxon>Lachnospiraceae</taxon>
        <taxon>Butyrivibrio</taxon>
    </lineage>
</organism>
<dbReference type="PANTHER" id="PTHR37038">
    <property type="entry name" value="TRANSCRIPTIONAL REGULATOR-RELATED"/>
    <property type="match status" value="1"/>
</dbReference>
<dbReference type="AlphaFoldDB" id="A0A1H9X671"/>
<evidence type="ECO:0000313" key="3">
    <source>
        <dbReference type="Proteomes" id="UP000182584"/>
    </source>
</evidence>
<dbReference type="InterPro" id="IPR010982">
    <property type="entry name" value="Lambda_DNA-bd_dom_sf"/>
</dbReference>
<gene>
    <name evidence="2" type="ORF">SAMN04487884_14511</name>
</gene>
<dbReference type="CDD" id="cd00093">
    <property type="entry name" value="HTH_XRE"/>
    <property type="match status" value="1"/>
</dbReference>
<accession>A0A1H9X671</accession>
<dbReference type="GO" id="GO:0003677">
    <property type="term" value="F:DNA binding"/>
    <property type="evidence" value="ECO:0007669"/>
    <property type="project" value="InterPro"/>
</dbReference>
<proteinExistence type="predicted"/>
<dbReference type="InterPro" id="IPR011990">
    <property type="entry name" value="TPR-like_helical_dom_sf"/>
</dbReference>
<feature type="domain" description="HTH cro/C1-type" evidence="1">
    <location>
        <begin position="347"/>
        <end position="400"/>
    </location>
</feature>
<dbReference type="Gene3D" id="1.25.40.10">
    <property type="entry name" value="Tetratricopeptide repeat domain"/>
    <property type="match status" value="2"/>
</dbReference>
<protein>
    <recommendedName>
        <fullName evidence="1">HTH cro/C1-type domain-containing protein</fullName>
    </recommendedName>
</protein>
<dbReference type="InterPro" id="IPR001387">
    <property type="entry name" value="Cro/C1-type_HTH"/>
</dbReference>
<dbReference type="EMBL" id="FOGJ01000045">
    <property type="protein sequence ID" value="SES41634.1"/>
    <property type="molecule type" value="Genomic_DNA"/>
</dbReference>
<dbReference type="Proteomes" id="UP000182584">
    <property type="component" value="Unassembled WGS sequence"/>
</dbReference>
<dbReference type="RefSeq" id="WP_074758957.1">
    <property type="nucleotide sequence ID" value="NZ_FOGJ01000045.1"/>
</dbReference>
<feature type="domain" description="HTH cro/C1-type" evidence="1">
    <location>
        <begin position="10"/>
        <end position="63"/>
    </location>
</feature>
<evidence type="ECO:0000313" key="2">
    <source>
        <dbReference type="EMBL" id="SES41634.1"/>
    </source>
</evidence>
<dbReference type="SMART" id="SM00530">
    <property type="entry name" value="HTH_XRE"/>
    <property type="match status" value="2"/>
</dbReference>
<dbReference type="OrthoDB" id="1855220at2"/>
<dbReference type="InterPro" id="IPR053163">
    <property type="entry name" value="HTH-type_regulator_Rgg"/>
</dbReference>